<feature type="compositionally biased region" description="Low complexity" evidence="1">
    <location>
        <begin position="280"/>
        <end position="301"/>
    </location>
</feature>
<keyword evidence="2" id="KW-1133">Transmembrane helix</keyword>
<accession>A0A7J6XM12</accession>
<name>A0A7J6XM12_TRYCR</name>
<keyword evidence="2" id="KW-0812">Transmembrane</keyword>
<dbReference type="EMBL" id="JABDHM010000405">
    <property type="protein sequence ID" value="KAF5214898.1"/>
    <property type="molecule type" value="Genomic_DNA"/>
</dbReference>
<dbReference type="AlphaFoldDB" id="A0A7J6XM12"/>
<dbReference type="VEuPathDB" id="TriTrypDB:ECC02_012453"/>
<sequence>MVCLLLLVGRHLLLCGGCVTCLSFLLSLCVDGELVCAEGYTQVTGVMAMMTGRVLLVCALCVLWCGAGGRCDGGETAGLGSAEHLPESQEPGTSPEGTQDLQDEAGGVVETAVPSTTTRKDEEDGDDGDKGAEGEERTKGQGGQGGKAAPDPDSGERDLSGSGQQTHQSILSAGGISHSDSQESNAIPTQTKVEEKKDTDKRPPAVENALTTVNGEHTLPGGIAGGIPPPPPEDSVDSREKDGEDTTSEDKKKVPPPETAATPQSHRDKGSEGTGEDTKATTVTANTTDTTNTQNSDSSTAIPHTTFPLLLLLLVVACAAAVVAA</sequence>
<proteinExistence type="predicted"/>
<gene>
    <name evidence="3" type="ORF">ECC02_012453</name>
</gene>
<evidence type="ECO:0000256" key="2">
    <source>
        <dbReference type="SAM" id="Phobius"/>
    </source>
</evidence>
<dbReference type="Proteomes" id="UP000583944">
    <property type="component" value="Unassembled WGS sequence"/>
</dbReference>
<evidence type="ECO:0000313" key="3">
    <source>
        <dbReference type="EMBL" id="KAF5214898.1"/>
    </source>
</evidence>
<evidence type="ECO:0000256" key="1">
    <source>
        <dbReference type="SAM" id="MobiDB-lite"/>
    </source>
</evidence>
<feature type="compositionally biased region" description="Basic and acidic residues" evidence="1">
    <location>
        <begin position="192"/>
        <end position="204"/>
    </location>
</feature>
<feature type="transmembrane region" description="Helical" evidence="2">
    <location>
        <begin position="306"/>
        <end position="324"/>
    </location>
</feature>
<feature type="region of interest" description="Disordered" evidence="1">
    <location>
        <begin position="80"/>
        <end position="302"/>
    </location>
</feature>
<feature type="compositionally biased region" description="Basic and acidic residues" evidence="1">
    <location>
        <begin position="118"/>
        <end position="139"/>
    </location>
</feature>
<comment type="caution">
    <text evidence="3">The sequence shown here is derived from an EMBL/GenBank/DDBJ whole genome shotgun (WGS) entry which is preliminary data.</text>
</comment>
<protein>
    <submittedName>
        <fullName evidence="3">Mucin-associated surface protein (MASP) subgroup S002</fullName>
    </submittedName>
</protein>
<evidence type="ECO:0000313" key="4">
    <source>
        <dbReference type="Proteomes" id="UP000583944"/>
    </source>
</evidence>
<feature type="compositionally biased region" description="Basic and acidic residues" evidence="1">
    <location>
        <begin position="236"/>
        <end position="255"/>
    </location>
</feature>
<feature type="compositionally biased region" description="Polar residues" evidence="1">
    <location>
        <begin position="90"/>
        <end position="100"/>
    </location>
</feature>
<organism evidence="3 4">
    <name type="scientific">Trypanosoma cruzi</name>
    <dbReference type="NCBI Taxonomy" id="5693"/>
    <lineage>
        <taxon>Eukaryota</taxon>
        <taxon>Discoba</taxon>
        <taxon>Euglenozoa</taxon>
        <taxon>Kinetoplastea</taxon>
        <taxon>Metakinetoplastina</taxon>
        <taxon>Trypanosomatida</taxon>
        <taxon>Trypanosomatidae</taxon>
        <taxon>Trypanosoma</taxon>
        <taxon>Schizotrypanum</taxon>
    </lineage>
</organism>
<keyword evidence="2" id="KW-0472">Membrane</keyword>
<feature type="compositionally biased region" description="Basic and acidic residues" evidence="1">
    <location>
        <begin position="265"/>
        <end position="279"/>
    </location>
</feature>
<reference evidence="3 4" key="1">
    <citation type="journal article" date="2019" name="Genome Biol. Evol.">
        <title>Nanopore Sequencing Significantly Improves Genome Assembly of the Protozoan Parasite Trypanosoma cruzi.</title>
        <authorList>
            <person name="Diaz-Viraque F."/>
            <person name="Pita S."/>
            <person name="Greif G."/>
            <person name="de Souza R.C.M."/>
            <person name="Iraola G."/>
            <person name="Robello C."/>
        </authorList>
    </citation>
    <scope>NUCLEOTIDE SEQUENCE [LARGE SCALE GENOMIC DNA]</scope>
    <source>
        <strain evidence="3 4">Berenice</strain>
    </source>
</reference>
<feature type="compositionally biased region" description="Polar residues" evidence="1">
    <location>
        <begin position="178"/>
        <end position="191"/>
    </location>
</feature>
<feature type="compositionally biased region" description="Polar residues" evidence="1">
    <location>
        <begin position="161"/>
        <end position="171"/>
    </location>
</feature>